<gene>
    <name evidence="6" type="ORF">L1967_18350</name>
</gene>
<dbReference type="PRINTS" id="PR00032">
    <property type="entry name" value="HTHARAC"/>
</dbReference>
<dbReference type="SMART" id="SM00342">
    <property type="entry name" value="HTH_ARAC"/>
    <property type="match status" value="1"/>
</dbReference>
<evidence type="ECO:0000259" key="5">
    <source>
        <dbReference type="PROSITE" id="PS01124"/>
    </source>
</evidence>
<evidence type="ECO:0000313" key="6">
    <source>
        <dbReference type="EMBL" id="MCL6220256.1"/>
    </source>
</evidence>
<keyword evidence="4" id="KW-1133">Transmembrane helix</keyword>
<sequence>MFITYSFGMVWFFAIAANAFSQFNHELMADWTELIAFILAIILFCGLIYFTMSQPGLFMQVRVGVSNQIKSNEPEDERGNTQMLELTQLFREEKLFSNPEINREMLAEKLSMDVQQLSKEVNRYFKMNLPELINHYRIDEAKLLLENSALQIKEIYYQTGFQSRSAFNTAFKKQTQKTPSEYRKDL</sequence>
<dbReference type="Gene3D" id="1.10.10.60">
    <property type="entry name" value="Homeodomain-like"/>
    <property type="match status" value="1"/>
</dbReference>
<dbReference type="PROSITE" id="PS01124">
    <property type="entry name" value="HTH_ARAC_FAMILY_2"/>
    <property type="match status" value="1"/>
</dbReference>
<dbReference type="InterPro" id="IPR020449">
    <property type="entry name" value="Tscrpt_reg_AraC-type_HTH"/>
</dbReference>
<keyword evidence="4" id="KW-0472">Membrane</keyword>
<protein>
    <submittedName>
        <fullName evidence="6">Helix-turn-helix domain-containing protein</fullName>
    </submittedName>
</protein>
<comment type="caution">
    <text evidence="6">The sequence shown here is derived from an EMBL/GenBank/DDBJ whole genome shotgun (WGS) entry which is preliminary data.</text>
</comment>
<dbReference type="GO" id="GO:0003700">
    <property type="term" value="F:DNA-binding transcription factor activity"/>
    <property type="evidence" value="ECO:0007669"/>
    <property type="project" value="InterPro"/>
</dbReference>
<dbReference type="GO" id="GO:0043565">
    <property type="term" value="F:sequence-specific DNA binding"/>
    <property type="evidence" value="ECO:0007669"/>
    <property type="project" value="InterPro"/>
</dbReference>
<dbReference type="Proteomes" id="UP001139521">
    <property type="component" value="Unassembled WGS sequence"/>
</dbReference>
<keyword evidence="4" id="KW-0812">Transmembrane</keyword>
<feature type="transmembrane region" description="Helical" evidence="4">
    <location>
        <begin position="31"/>
        <end position="52"/>
    </location>
</feature>
<organism evidence="6 7">
    <name type="scientific">Zunongwangia pacifica</name>
    <dbReference type="NCBI Taxonomy" id="2911062"/>
    <lineage>
        <taxon>Bacteria</taxon>
        <taxon>Pseudomonadati</taxon>
        <taxon>Bacteroidota</taxon>
        <taxon>Flavobacteriia</taxon>
        <taxon>Flavobacteriales</taxon>
        <taxon>Flavobacteriaceae</taxon>
        <taxon>Zunongwangia</taxon>
    </lineage>
</organism>
<keyword evidence="3" id="KW-0804">Transcription</keyword>
<feature type="domain" description="HTH araC/xylS-type" evidence="5">
    <location>
        <begin position="85"/>
        <end position="185"/>
    </location>
</feature>
<dbReference type="AlphaFoldDB" id="A0A9X2A1B5"/>
<evidence type="ECO:0000256" key="4">
    <source>
        <dbReference type="SAM" id="Phobius"/>
    </source>
</evidence>
<proteinExistence type="predicted"/>
<dbReference type="InterPro" id="IPR009057">
    <property type="entry name" value="Homeodomain-like_sf"/>
</dbReference>
<evidence type="ECO:0000256" key="2">
    <source>
        <dbReference type="ARBA" id="ARBA00023125"/>
    </source>
</evidence>
<evidence type="ECO:0000256" key="3">
    <source>
        <dbReference type="ARBA" id="ARBA00023163"/>
    </source>
</evidence>
<evidence type="ECO:0000313" key="7">
    <source>
        <dbReference type="Proteomes" id="UP001139521"/>
    </source>
</evidence>
<name>A0A9X2A1B5_9FLAO</name>
<dbReference type="InterPro" id="IPR018060">
    <property type="entry name" value="HTH_AraC"/>
</dbReference>
<accession>A0A9X2A1B5</accession>
<keyword evidence="2" id="KW-0238">DNA-binding</keyword>
<dbReference type="PANTHER" id="PTHR43280:SF29">
    <property type="entry name" value="ARAC-FAMILY TRANSCRIPTIONAL REGULATOR"/>
    <property type="match status" value="1"/>
</dbReference>
<reference evidence="6" key="1">
    <citation type="submission" date="2022-01" db="EMBL/GenBank/DDBJ databases">
        <title>Genome sequencing of Zunongwangia sp. M21534 genome.</title>
        <authorList>
            <person name="Chen Y."/>
            <person name="Dong C."/>
            <person name="Shao Z."/>
        </authorList>
    </citation>
    <scope>NUCLEOTIDE SEQUENCE</scope>
    <source>
        <strain evidence="6">MCCC M21534</strain>
    </source>
</reference>
<keyword evidence="7" id="KW-1185">Reference proteome</keyword>
<keyword evidence="1" id="KW-0805">Transcription regulation</keyword>
<dbReference type="Pfam" id="PF12833">
    <property type="entry name" value="HTH_18"/>
    <property type="match status" value="1"/>
</dbReference>
<evidence type="ECO:0000256" key="1">
    <source>
        <dbReference type="ARBA" id="ARBA00023015"/>
    </source>
</evidence>
<dbReference type="EMBL" id="JAKHSK010000036">
    <property type="protein sequence ID" value="MCL6220256.1"/>
    <property type="molecule type" value="Genomic_DNA"/>
</dbReference>
<dbReference type="SUPFAM" id="SSF46689">
    <property type="entry name" value="Homeodomain-like"/>
    <property type="match status" value="1"/>
</dbReference>
<dbReference type="RefSeq" id="WP_249602958.1">
    <property type="nucleotide sequence ID" value="NZ_JAKHSK010000036.1"/>
</dbReference>
<dbReference type="PANTHER" id="PTHR43280">
    <property type="entry name" value="ARAC-FAMILY TRANSCRIPTIONAL REGULATOR"/>
    <property type="match status" value="1"/>
</dbReference>